<evidence type="ECO:0000313" key="7">
    <source>
        <dbReference type="EMBL" id="MDH6281024.1"/>
    </source>
</evidence>
<keyword evidence="8" id="KW-1185">Reference proteome</keyword>
<keyword evidence="3 7" id="KW-0032">Aminotransferase</keyword>
<dbReference type="Pfam" id="PF00202">
    <property type="entry name" value="Aminotran_3"/>
    <property type="match status" value="1"/>
</dbReference>
<dbReference type="InterPro" id="IPR015422">
    <property type="entry name" value="PyrdxlP-dep_Trfase_small"/>
</dbReference>
<dbReference type="Gene3D" id="3.40.640.10">
    <property type="entry name" value="Type I PLP-dependent aspartate aminotransferase-like (Major domain)"/>
    <property type="match status" value="1"/>
</dbReference>
<name>A0ABT6MAR0_9NOCA</name>
<comment type="similarity">
    <text evidence="6">Belongs to the class-III pyridoxal-phosphate-dependent aminotransferase family.</text>
</comment>
<protein>
    <submittedName>
        <fullName evidence="7">Putrescine aminotransferase</fullName>
        <ecNumber evidence="7">2.6.1.82</ecNumber>
    </submittedName>
</protein>
<sequence length="415" mass="43568">MSTGTMRDPDVLTDVYRRHFGTGRAALGRMIGDLAEVESSGAWITLADGRRILDFGGYGVYLLGHRHPVVVEAVCGQIRRHPMASRVFLDPVSAGAAAALAEVTPGGLDLVHFVNSGAEATECALKLARAHGKTAVITTRGGFHGKTLGALSVTANAVLQQPFRPLLPHVMEVAFGDPEELEVALHVTGGHGCFIVEPVQGEGGVNVPPPGYLRAAADLCRRYDAMLIVDEIQTGLGRLGSWWGVDAEGVTPDLLLAGKALSGGVMPIAAVVATPEAYAPFARDPYLHTSTFAGSPAACAAAHAAIDVIRDEDLPARAARIGDRLLAGIRTAVERHGGGRVTQVRGRGLLIGLEMASSGLVGELFLNLLERDILANHSLNAADVLRLTPPAILTAEEVELFLCAFTEALADLTLT</sequence>
<organism evidence="7 8">
    <name type="scientific">Prescottella agglutinans</name>
    <dbReference type="NCBI Taxonomy" id="1644129"/>
    <lineage>
        <taxon>Bacteria</taxon>
        <taxon>Bacillati</taxon>
        <taxon>Actinomycetota</taxon>
        <taxon>Actinomycetes</taxon>
        <taxon>Mycobacteriales</taxon>
        <taxon>Nocardiaceae</taxon>
        <taxon>Prescottella</taxon>
    </lineage>
</organism>
<dbReference type="PROSITE" id="PS00600">
    <property type="entry name" value="AA_TRANSFER_CLASS_3"/>
    <property type="match status" value="1"/>
</dbReference>
<dbReference type="GO" id="GO:0033094">
    <property type="term" value="F:putrescine--2-oxoglutarate transaminase activity"/>
    <property type="evidence" value="ECO:0007669"/>
    <property type="project" value="UniProtKB-EC"/>
</dbReference>
<evidence type="ECO:0000313" key="8">
    <source>
        <dbReference type="Proteomes" id="UP001160334"/>
    </source>
</evidence>
<dbReference type="PANTHER" id="PTHR11986:SF79">
    <property type="entry name" value="ACETYLORNITHINE AMINOTRANSFERASE, MITOCHONDRIAL"/>
    <property type="match status" value="1"/>
</dbReference>
<keyword evidence="4 7" id="KW-0808">Transferase</keyword>
<reference evidence="7 8" key="1">
    <citation type="submission" date="2023-04" db="EMBL/GenBank/DDBJ databases">
        <title>Forest soil microbial communities from Buena Vista Peninsula, Colon Province, Panama.</title>
        <authorList>
            <person name="Bouskill N."/>
        </authorList>
    </citation>
    <scope>NUCLEOTIDE SEQUENCE [LARGE SCALE GENOMIC DNA]</scope>
    <source>
        <strain evidence="7 8">CFH S0262</strain>
    </source>
</reference>
<accession>A0ABT6MAR0</accession>
<dbReference type="InterPro" id="IPR050103">
    <property type="entry name" value="Class-III_PLP-dep_AT"/>
</dbReference>
<evidence type="ECO:0000256" key="3">
    <source>
        <dbReference type="ARBA" id="ARBA00022576"/>
    </source>
</evidence>
<comment type="cofactor">
    <cofactor evidence="1">
        <name>pyridoxal 5'-phosphate</name>
        <dbReference type="ChEBI" id="CHEBI:597326"/>
    </cofactor>
</comment>
<dbReference type="SUPFAM" id="SSF53383">
    <property type="entry name" value="PLP-dependent transferases"/>
    <property type="match status" value="1"/>
</dbReference>
<dbReference type="EMBL" id="JARXVC010000004">
    <property type="protein sequence ID" value="MDH6281024.1"/>
    <property type="molecule type" value="Genomic_DNA"/>
</dbReference>
<dbReference type="InterPro" id="IPR015424">
    <property type="entry name" value="PyrdxlP-dep_Trfase"/>
</dbReference>
<gene>
    <name evidence="7" type="ORF">M2280_002237</name>
</gene>
<evidence type="ECO:0000256" key="5">
    <source>
        <dbReference type="ARBA" id="ARBA00022898"/>
    </source>
</evidence>
<comment type="caution">
    <text evidence="7">The sequence shown here is derived from an EMBL/GenBank/DDBJ whole genome shotgun (WGS) entry which is preliminary data.</text>
</comment>
<dbReference type="Gene3D" id="3.90.1150.10">
    <property type="entry name" value="Aspartate Aminotransferase, domain 1"/>
    <property type="match status" value="1"/>
</dbReference>
<evidence type="ECO:0000256" key="1">
    <source>
        <dbReference type="ARBA" id="ARBA00001933"/>
    </source>
</evidence>
<keyword evidence="5 6" id="KW-0663">Pyridoxal phosphate</keyword>
<dbReference type="Proteomes" id="UP001160334">
    <property type="component" value="Unassembled WGS sequence"/>
</dbReference>
<dbReference type="PANTHER" id="PTHR11986">
    <property type="entry name" value="AMINOTRANSFERASE CLASS III"/>
    <property type="match status" value="1"/>
</dbReference>
<dbReference type="RefSeq" id="WP_280760348.1">
    <property type="nucleotide sequence ID" value="NZ_JARXVC010000004.1"/>
</dbReference>
<dbReference type="PIRSF" id="PIRSF000521">
    <property type="entry name" value="Transaminase_4ab_Lys_Orn"/>
    <property type="match status" value="1"/>
</dbReference>
<dbReference type="InterPro" id="IPR049704">
    <property type="entry name" value="Aminotrans_3_PPA_site"/>
</dbReference>
<keyword evidence="2" id="KW-0055">Arginine biosynthesis</keyword>
<keyword evidence="2" id="KW-0028">Amino-acid biosynthesis</keyword>
<dbReference type="InterPro" id="IPR005814">
    <property type="entry name" value="Aminotrans_3"/>
</dbReference>
<evidence type="ECO:0000256" key="2">
    <source>
        <dbReference type="ARBA" id="ARBA00022571"/>
    </source>
</evidence>
<dbReference type="EC" id="2.6.1.82" evidence="7"/>
<dbReference type="CDD" id="cd00610">
    <property type="entry name" value="OAT_like"/>
    <property type="match status" value="1"/>
</dbReference>
<proteinExistence type="inferred from homology"/>
<evidence type="ECO:0000256" key="6">
    <source>
        <dbReference type="RuleBase" id="RU003560"/>
    </source>
</evidence>
<evidence type="ECO:0000256" key="4">
    <source>
        <dbReference type="ARBA" id="ARBA00022679"/>
    </source>
</evidence>
<dbReference type="InterPro" id="IPR015421">
    <property type="entry name" value="PyrdxlP-dep_Trfase_major"/>
</dbReference>